<evidence type="ECO:0000256" key="14">
    <source>
        <dbReference type="ARBA" id="ARBA00023170"/>
    </source>
</evidence>
<feature type="region of interest" description="Disordered" evidence="17">
    <location>
        <begin position="653"/>
        <end position="674"/>
    </location>
</feature>
<dbReference type="Pfam" id="PF07645">
    <property type="entry name" value="EGF_CA"/>
    <property type="match status" value="1"/>
</dbReference>
<dbReference type="GO" id="GO:0030246">
    <property type="term" value="F:carbohydrate binding"/>
    <property type="evidence" value="ECO:0007669"/>
    <property type="project" value="UniProtKB-KW"/>
</dbReference>
<comment type="caution">
    <text evidence="16">Lacks conserved residue(s) required for the propagation of feature annotation.</text>
</comment>
<dbReference type="PROSITE" id="PS00010">
    <property type="entry name" value="ASX_HYDROXYL"/>
    <property type="match status" value="1"/>
</dbReference>
<keyword evidence="3" id="KW-0964">Secreted</keyword>
<dbReference type="GO" id="GO:0005509">
    <property type="term" value="F:calcium ion binding"/>
    <property type="evidence" value="ECO:0007669"/>
    <property type="project" value="InterPro"/>
</dbReference>
<feature type="region of interest" description="Disordered" evidence="17">
    <location>
        <begin position="438"/>
        <end position="462"/>
    </location>
</feature>
<dbReference type="Pfam" id="PF12662">
    <property type="entry name" value="cEGF"/>
    <property type="match status" value="1"/>
</dbReference>
<evidence type="ECO:0000256" key="4">
    <source>
        <dbReference type="ARBA" id="ARBA00022536"/>
    </source>
</evidence>
<dbReference type="Pfam" id="PF14670">
    <property type="entry name" value="FXa_inhibition"/>
    <property type="match status" value="1"/>
</dbReference>
<dbReference type="PROSITE" id="PS50026">
    <property type="entry name" value="EGF_3"/>
    <property type="match status" value="1"/>
</dbReference>
<feature type="compositionally biased region" description="Low complexity" evidence="17">
    <location>
        <begin position="506"/>
        <end position="524"/>
    </location>
</feature>
<keyword evidence="7 18" id="KW-0812">Transmembrane</keyword>
<evidence type="ECO:0000256" key="10">
    <source>
        <dbReference type="ARBA" id="ARBA00022737"/>
    </source>
</evidence>
<evidence type="ECO:0000256" key="12">
    <source>
        <dbReference type="ARBA" id="ARBA00023136"/>
    </source>
</evidence>
<feature type="compositionally biased region" description="Basic and acidic residues" evidence="17">
    <location>
        <begin position="17"/>
        <end position="26"/>
    </location>
</feature>
<feature type="region of interest" description="Disordered" evidence="17">
    <location>
        <begin position="1"/>
        <end position="31"/>
    </location>
</feature>
<keyword evidence="12 18" id="KW-0472">Membrane</keyword>
<dbReference type="OrthoDB" id="10045365at2759"/>
<feature type="compositionally biased region" description="Low complexity" evidence="17">
    <location>
        <begin position="547"/>
        <end position="557"/>
    </location>
</feature>
<dbReference type="SMART" id="SM00179">
    <property type="entry name" value="EGF_CA"/>
    <property type="match status" value="4"/>
</dbReference>
<evidence type="ECO:0000259" key="19">
    <source>
        <dbReference type="PROSITE" id="PS50026"/>
    </source>
</evidence>
<dbReference type="InterPro" id="IPR026823">
    <property type="entry name" value="cEGF"/>
</dbReference>
<dbReference type="RefSeq" id="XP_044304298.1">
    <property type="nucleotide sequence ID" value="XM_044448363.1"/>
</dbReference>
<keyword evidence="8" id="KW-0732">Signal</keyword>
<dbReference type="GO" id="GO:0009897">
    <property type="term" value="C:external side of plasma membrane"/>
    <property type="evidence" value="ECO:0007669"/>
    <property type="project" value="TreeGrafter"/>
</dbReference>
<dbReference type="Ensembl" id="ENSVKKT00000022571.1">
    <property type="protein sequence ID" value="ENSVKKP00000022024.1"/>
    <property type="gene ID" value="ENSVKKG00000014713.1"/>
</dbReference>
<dbReference type="SMART" id="SM00181">
    <property type="entry name" value="EGF"/>
    <property type="match status" value="4"/>
</dbReference>
<dbReference type="GO" id="GO:0005576">
    <property type="term" value="C:extracellular region"/>
    <property type="evidence" value="ECO:0007669"/>
    <property type="project" value="UniProtKB-SubCell"/>
</dbReference>
<dbReference type="KEGG" id="vko:123032468"/>
<evidence type="ECO:0000256" key="7">
    <source>
        <dbReference type="ARBA" id="ARBA00022692"/>
    </source>
</evidence>
<keyword evidence="9" id="KW-0430">Lectin</keyword>
<evidence type="ECO:0000256" key="11">
    <source>
        <dbReference type="ARBA" id="ARBA00022989"/>
    </source>
</evidence>
<comment type="subcellular location">
    <subcellularLocation>
        <location evidence="1">Membrane</location>
        <topology evidence="1">Single-pass type I membrane protein</topology>
    </subcellularLocation>
    <subcellularLocation>
        <location evidence="2">Secreted</location>
    </subcellularLocation>
</comment>
<dbReference type="PROSITE" id="PS01187">
    <property type="entry name" value="EGF_CA"/>
    <property type="match status" value="1"/>
</dbReference>
<dbReference type="InterPro" id="IPR000742">
    <property type="entry name" value="EGF"/>
</dbReference>
<dbReference type="SUPFAM" id="SSF56436">
    <property type="entry name" value="C-type lectin-like"/>
    <property type="match status" value="1"/>
</dbReference>
<dbReference type="InterPro" id="IPR016186">
    <property type="entry name" value="C-type_lectin-like/link_sf"/>
</dbReference>
<dbReference type="PROSITE" id="PS00615">
    <property type="entry name" value="C_TYPE_LECTIN_1"/>
    <property type="match status" value="1"/>
</dbReference>
<feature type="compositionally biased region" description="Pro residues" evidence="17">
    <location>
        <begin position="484"/>
        <end position="493"/>
    </location>
</feature>
<evidence type="ECO:0000256" key="3">
    <source>
        <dbReference type="ARBA" id="ARBA00022525"/>
    </source>
</evidence>
<keyword evidence="10" id="KW-0677">Repeat</keyword>
<dbReference type="InterPro" id="IPR018378">
    <property type="entry name" value="C-type_lectin_CS"/>
</dbReference>
<dbReference type="GO" id="GO:0016477">
    <property type="term" value="P:cell migration"/>
    <property type="evidence" value="ECO:0007669"/>
    <property type="project" value="TreeGrafter"/>
</dbReference>
<dbReference type="SMART" id="SM00034">
    <property type="entry name" value="CLECT"/>
    <property type="match status" value="1"/>
</dbReference>
<reference evidence="21" key="2">
    <citation type="submission" date="2025-09" db="UniProtKB">
        <authorList>
            <consortium name="Ensembl"/>
        </authorList>
    </citation>
    <scope>IDENTIFICATION</scope>
</reference>
<evidence type="ECO:0000256" key="1">
    <source>
        <dbReference type="ARBA" id="ARBA00004479"/>
    </source>
</evidence>
<dbReference type="Gene3D" id="2.10.25.10">
    <property type="entry name" value="Laminin"/>
    <property type="match status" value="4"/>
</dbReference>
<dbReference type="FunFam" id="2.10.25.10:FF:000240">
    <property type="entry name" value="Vitamin K-dependent protein S"/>
    <property type="match status" value="1"/>
</dbReference>
<dbReference type="PROSITE" id="PS50041">
    <property type="entry name" value="C_TYPE_LECTIN_2"/>
    <property type="match status" value="1"/>
</dbReference>
<feature type="region of interest" description="Disordered" evidence="17">
    <location>
        <begin position="480"/>
        <end position="573"/>
    </location>
</feature>
<dbReference type="CTD" id="57124"/>
<keyword evidence="5" id="KW-0597">Phosphoprotein</keyword>
<keyword evidence="22" id="KW-1185">Reference proteome</keyword>
<dbReference type="GO" id="GO:1990430">
    <property type="term" value="F:extracellular matrix protein binding"/>
    <property type="evidence" value="ECO:0007669"/>
    <property type="project" value="TreeGrafter"/>
</dbReference>
<evidence type="ECO:0000256" key="5">
    <source>
        <dbReference type="ARBA" id="ARBA00022553"/>
    </source>
</evidence>
<feature type="compositionally biased region" description="Gly residues" evidence="17">
    <location>
        <begin position="1"/>
        <end position="11"/>
    </location>
</feature>
<dbReference type="SUPFAM" id="SSF57196">
    <property type="entry name" value="EGF/Laminin"/>
    <property type="match status" value="1"/>
</dbReference>
<keyword evidence="6" id="KW-0254">Endocytosis</keyword>
<name>A0A8D2Q5Y7_VARKO</name>
<dbReference type="GO" id="GO:0050840">
    <property type="term" value="F:extracellular matrix binding"/>
    <property type="evidence" value="ECO:0007669"/>
    <property type="project" value="TreeGrafter"/>
</dbReference>
<evidence type="ECO:0000313" key="22">
    <source>
        <dbReference type="Proteomes" id="UP000694545"/>
    </source>
</evidence>
<feature type="transmembrane region" description="Helical" evidence="18">
    <location>
        <begin position="606"/>
        <end position="631"/>
    </location>
</feature>
<dbReference type="AlphaFoldDB" id="A0A8D2Q5Y7"/>
<feature type="compositionally biased region" description="Low complexity" evidence="17">
    <location>
        <begin position="448"/>
        <end position="459"/>
    </location>
</feature>
<dbReference type="Pfam" id="PF00059">
    <property type="entry name" value="Lectin_C"/>
    <property type="match status" value="1"/>
</dbReference>
<dbReference type="InterPro" id="IPR018097">
    <property type="entry name" value="EGF_Ca-bd_CS"/>
</dbReference>
<protein>
    <submittedName>
        <fullName evidence="21">CD248 molecule</fullName>
    </submittedName>
</protein>
<keyword evidence="15" id="KW-0325">Glycoprotein</keyword>
<evidence type="ECO:0000256" key="15">
    <source>
        <dbReference type="ARBA" id="ARBA00023180"/>
    </source>
</evidence>
<evidence type="ECO:0000256" key="16">
    <source>
        <dbReference type="PROSITE-ProRule" id="PRU00076"/>
    </source>
</evidence>
<sequence length="674" mass="69989">MGKGTGTGAAGGCQSAGRERRSREEGGDGGGTMRRLLPALLLLAWPLPGGSQDPQAVCAPDGCFVAYLQRRTFLEAWHGCRELGGNLATLKHAEDAAQVAQLFRSDAAAASEQAPRLFWIGLHRQPRQCFPARPLRGFTWTTGEQDTAYTNWARAAGAGGGPGSAGCAAPRCVVLDARDLQWLDGACTVPVDGYLCRFAFRGMCPALADEPGAAAVSYSTPFGAAGGALRYVPFGSVAAVACGGAGPAVSLLCLRAEDGAAAWSRQGPLCAEEAARHSWCEGDNGGCQQLCLDEGSGYACECHAGYFLLPDGHSCSADDACRGRPCQFGCAAHEGGYRCQCPAGFELGADGHRCLDVDECAREAPCEQQCENTEGSFVCRCRLGFSPSDEDDAGQCVDTDECRIAGVCQQMCVNYVGGFECYCTEGYELEPDSISCRPVARPPPPATPGGAPDPAADPGRLTEHRGHSLVAWDRLSPARTAPELLPPSAPPTGPRGTPEQLARSTAAPEASSLPPEALSTASDPPADPSPAPRLSTEPPSTPGGREAGAPRTPSAPTAGPPPPPTDSSGGEQGAVVGGVRALLPTPAPPSLAPEEALGRQRRDDRWLPLALVVPLCVLLVILLALGIACCARWAAQAKTRSVTQCYRWVISSAGKGAPPPSPRPRQPATCRTSV</sequence>
<keyword evidence="14" id="KW-0675">Receptor</keyword>
<keyword evidence="13 16" id="KW-1015">Disulfide bond</keyword>
<dbReference type="InterPro" id="IPR001881">
    <property type="entry name" value="EGF-like_Ca-bd_dom"/>
</dbReference>
<dbReference type="Pfam" id="PF25444">
    <property type="entry name" value="THBD"/>
    <property type="match status" value="1"/>
</dbReference>
<dbReference type="PANTHER" id="PTHR14789:SF4">
    <property type="entry name" value="ENDOSIALIN"/>
    <property type="match status" value="1"/>
</dbReference>
<dbReference type="InterPro" id="IPR001304">
    <property type="entry name" value="C-type_lectin-like"/>
</dbReference>
<evidence type="ECO:0000256" key="8">
    <source>
        <dbReference type="ARBA" id="ARBA00022729"/>
    </source>
</evidence>
<dbReference type="Proteomes" id="UP000694545">
    <property type="component" value="Unplaced"/>
</dbReference>
<dbReference type="CDD" id="cd00054">
    <property type="entry name" value="EGF_CA"/>
    <property type="match status" value="2"/>
</dbReference>
<dbReference type="GO" id="GO:0006897">
    <property type="term" value="P:endocytosis"/>
    <property type="evidence" value="ECO:0007669"/>
    <property type="project" value="UniProtKB-KW"/>
</dbReference>
<keyword evidence="4 16" id="KW-0245">EGF-like domain</keyword>
<evidence type="ECO:0000259" key="20">
    <source>
        <dbReference type="PROSITE" id="PS50041"/>
    </source>
</evidence>
<feature type="domain" description="C-type lectin" evidence="20">
    <location>
        <begin position="63"/>
        <end position="187"/>
    </location>
</feature>
<accession>A0A8D2Q5Y7</accession>
<dbReference type="SUPFAM" id="SSF57184">
    <property type="entry name" value="Growth factor receptor domain"/>
    <property type="match status" value="1"/>
</dbReference>
<evidence type="ECO:0000256" key="2">
    <source>
        <dbReference type="ARBA" id="ARBA00004613"/>
    </source>
</evidence>
<keyword evidence="11 18" id="KW-1133">Transmembrane helix</keyword>
<dbReference type="GeneID" id="123032468"/>
<dbReference type="FunFam" id="2.10.25.10:FF:000009">
    <property type="entry name" value="Low-density lipoprotein receptor isoform 1"/>
    <property type="match status" value="1"/>
</dbReference>
<dbReference type="InterPro" id="IPR049883">
    <property type="entry name" value="NOTCH1_EGF-like"/>
</dbReference>
<dbReference type="InterPro" id="IPR009030">
    <property type="entry name" value="Growth_fac_rcpt_cys_sf"/>
</dbReference>
<dbReference type="InterPro" id="IPR051505">
    <property type="entry name" value="C-type_lectin_domain"/>
</dbReference>
<evidence type="ECO:0000313" key="21">
    <source>
        <dbReference type="Ensembl" id="ENSVKKP00000022024.1"/>
    </source>
</evidence>
<evidence type="ECO:0000256" key="6">
    <source>
        <dbReference type="ARBA" id="ARBA00022583"/>
    </source>
</evidence>
<reference evidence="21" key="1">
    <citation type="submission" date="2025-08" db="UniProtKB">
        <authorList>
            <consortium name="Ensembl"/>
        </authorList>
    </citation>
    <scope>IDENTIFICATION</scope>
</reference>
<feature type="disulfide bond" evidence="16">
    <location>
        <begin position="360"/>
        <end position="370"/>
    </location>
</feature>
<dbReference type="OMA" id="APNKRIT"/>
<evidence type="ECO:0000256" key="13">
    <source>
        <dbReference type="ARBA" id="ARBA00023157"/>
    </source>
</evidence>
<organism evidence="21 22">
    <name type="scientific">Varanus komodoensis</name>
    <name type="common">Komodo dragon</name>
    <dbReference type="NCBI Taxonomy" id="61221"/>
    <lineage>
        <taxon>Eukaryota</taxon>
        <taxon>Metazoa</taxon>
        <taxon>Chordata</taxon>
        <taxon>Craniata</taxon>
        <taxon>Vertebrata</taxon>
        <taxon>Euteleostomi</taxon>
        <taxon>Lepidosauria</taxon>
        <taxon>Squamata</taxon>
        <taxon>Bifurcata</taxon>
        <taxon>Unidentata</taxon>
        <taxon>Episquamata</taxon>
        <taxon>Toxicofera</taxon>
        <taxon>Anguimorpha</taxon>
        <taxon>Paleoanguimorpha</taxon>
        <taxon>Varanoidea</taxon>
        <taxon>Varanidae</taxon>
        <taxon>Varanus</taxon>
    </lineage>
</organism>
<dbReference type="InterPro" id="IPR016187">
    <property type="entry name" value="CTDL_fold"/>
</dbReference>
<dbReference type="InterPro" id="IPR000152">
    <property type="entry name" value="EGF-type_Asp/Asn_hydroxyl_site"/>
</dbReference>
<dbReference type="InterPro" id="IPR057350">
    <property type="entry name" value="THBD"/>
</dbReference>
<dbReference type="GO" id="GO:0031012">
    <property type="term" value="C:extracellular matrix"/>
    <property type="evidence" value="ECO:0007669"/>
    <property type="project" value="TreeGrafter"/>
</dbReference>
<gene>
    <name evidence="21" type="primary">CD248</name>
</gene>
<dbReference type="PANTHER" id="PTHR14789">
    <property type="entry name" value="CHONDROLECTIN VARIANT CHODLFDELTAE"/>
    <property type="match status" value="1"/>
</dbReference>
<feature type="domain" description="EGF-like" evidence="19">
    <location>
        <begin position="356"/>
        <end position="391"/>
    </location>
</feature>
<proteinExistence type="predicted"/>
<dbReference type="PROSITE" id="PS01186">
    <property type="entry name" value="EGF_2"/>
    <property type="match status" value="1"/>
</dbReference>
<dbReference type="Gene3D" id="3.10.100.10">
    <property type="entry name" value="Mannose-Binding Protein A, subunit A"/>
    <property type="match status" value="1"/>
</dbReference>
<dbReference type="PRINTS" id="PR01217">
    <property type="entry name" value="PRICHEXTENSN"/>
</dbReference>
<evidence type="ECO:0000256" key="9">
    <source>
        <dbReference type="ARBA" id="ARBA00022734"/>
    </source>
</evidence>
<evidence type="ECO:0000256" key="18">
    <source>
        <dbReference type="SAM" id="Phobius"/>
    </source>
</evidence>
<evidence type="ECO:0000256" key="17">
    <source>
        <dbReference type="SAM" id="MobiDB-lite"/>
    </source>
</evidence>